<dbReference type="AlphaFoldDB" id="A0A941CZ51"/>
<comment type="similarity">
    <text evidence="2 8">Belongs to the nucleobase:cation symporter-2 (NCS2) (TC 2.A.40) family. Azg-like subfamily.</text>
</comment>
<feature type="transmembrane region" description="Helical" evidence="9">
    <location>
        <begin position="422"/>
        <end position="440"/>
    </location>
</feature>
<comment type="caution">
    <text evidence="10">The sequence shown here is derived from an EMBL/GenBank/DDBJ whole genome shotgun (WGS) entry which is preliminary data.</text>
</comment>
<keyword evidence="3 8" id="KW-0813">Transport</keyword>
<dbReference type="InterPro" id="IPR026033">
    <property type="entry name" value="Azg-like_bact_archaea"/>
</dbReference>
<feature type="transmembrane region" description="Helical" evidence="9">
    <location>
        <begin position="197"/>
        <end position="216"/>
    </location>
</feature>
<keyword evidence="7 8" id="KW-0472">Membrane</keyword>
<keyword evidence="6 8" id="KW-1133">Transmembrane helix</keyword>
<evidence type="ECO:0000313" key="11">
    <source>
        <dbReference type="Proteomes" id="UP000622580"/>
    </source>
</evidence>
<reference evidence="10" key="1">
    <citation type="submission" date="2021-04" db="EMBL/GenBank/DDBJ databases">
        <title>Draft genome assembly of strain Phenylobacterium sp. 20VBR1 using MiniION and Illumina platforms.</title>
        <authorList>
            <person name="Thomas F.A."/>
            <person name="Krishnan K.P."/>
            <person name="Sinha R.K."/>
        </authorList>
    </citation>
    <scope>NUCLEOTIDE SEQUENCE</scope>
    <source>
        <strain evidence="10">20VBR1</strain>
    </source>
</reference>
<evidence type="ECO:0000256" key="1">
    <source>
        <dbReference type="ARBA" id="ARBA00004651"/>
    </source>
</evidence>
<dbReference type="GO" id="GO:0005886">
    <property type="term" value="C:plasma membrane"/>
    <property type="evidence" value="ECO:0007669"/>
    <property type="project" value="UniProtKB-SubCell"/>
</dbReference>
<evidence type="ECO:0000256" key="6">
    <source>
        <dbReference type="ARBA" id="ARBA00022989"/>
    </source>
</evidence>
<evidence type="ECO:0000313" key="10">
    <source>
        <dbReference type="EMBL" id="MBR7618539.1"/>
    </source>
</evidence>
<feature type="transmembrane region" description="Helical" evidence="9">
    <location>
        <begin position="102"/>
        <end position="121"/>
    </location>
</feature>
<accession>A0A941CZ51</accession>
<organism evidence="10 11">
    <name type="scientific">Phenylobacterium glaciei</name>
    <dbReference type="NCBI Taxonomy" id="2803784"/>
    <lineage>
        <taxon>Bacteria</taxon>
        <taxon>Pseudomonadati</taxon>
        <taxon>Pseudomonadota</taxon>
        <taxon>Alphaproteobacteria</taxon>
        <taxon>Caulobacterales</taxon>
        <taxon>Caulobacteraceae</taxon>
        <taxon>Phenylobacterium</taxon>
    </lineage>
</organism>
<dbReference type="EMBL" id="JAGSGD010000001">
    <property type="protein sequence ID" value="MBR7618539.1"/>
    <property type="molecule type" value="Genomic_DNA"/>
</dbReference>
<dbReference type="PANTHER" id="PTHR43337">
    <property type="entry name" value="XANTHINE/URACIL PERMEASE C887.17-RELATED"/>
    <property type="match status" value="1"/>
</dbReference>
<feature type="transmembrane region" description="Helical" evidence="9">
    <location>
        <begin position="236"/>
        <end position="259"/>
    </location>
</feature>
<dbReference type="Pfam" id="PF00860">
    <property type="entry name" value="Xan_ur_permease"/>
    <property type="match status" value="1"/>
</dbReference>
<feature type="transmembrane region" description="Helical" evidence="9">
    <location>
        <begin position="76"/>
        <end position="96"/>
    </location>
</feature>
<keyword evidence="4 8" id="KW-1003">Cell membrane</keyword>
<dbReference type="RefSeq" id="WP_215338417.1">
    <property type="nucleotide sequence ID" value="NZ_JAGSGD010000001.1"/>
</dbReference>
<feature type="transmembrane region" description="Helical" evidence="9">
    <location>
        <begin position="379"/>
        <end position="410"/>
    </location>
</feature>
<protein>
    <submittedName>
        <fullName evidence="10">NCS2 family permease</fullName>
    </submittedName>
</protein>
<dbReference type="GO" id="GO:0005345">
    <property type="term" value="F:purine nucleobase transmembrane transporter activity"/>
    <property type="evidence" value="ECO:0007669"/>
    <property type="project" value="TreeGrafter"/>
</dbReference>
<proteinExistence type="inferred from homology"/>
<feature type="transmembrane region" description="Helical" evidence="9">
    <location>
        <begin position="21"/>
        <end position="41"/>
    </location>
</feature>
<keyword evidence="11" id="KW-1185">Reference proteome</keyword>
<evidence type="ECO:0000256" key="3">
    <source>
        <dbReference type="ARBA" id="ARBA00022448"/>
    </source>
</evidence>
<evidence type="ECO:0000256" key="5">
    <source>
        <dbReference type="ARBA" id="ARBA00022692"/>
    </source>
</evidence>
<feature type="transmembrane region" description="Helical" evidence="9">
    <location>
        <begin position="325"/>
        <end position="343"/>
    </location>
</feature>
<feature type="transmembrane region" description="Helical" evidence="9">
    <location>
        <begin position="348"/>
        <end position="367"/>
    </location>
</feature>
<keyword evidence="5 8" id="KW-0812">Transmembrane</keyword>
<gene>
    <name evidence="10" type="ORF">JKL49_03990</name>
</gene>
<dbReference type="PIRSF" id="PIRSF005353">
    <property type="entry name" value="PbuG"/>
    <property type="match status" value="1"/>
</dbReference>
<dbReference type="Proteomes" id="UP000622580">
    <property type="component" value="Unassembled WGS sequence"/>
</dbReference>
<feature type="transmembrane region" description="Helical" evidence="9">
    <location>
        <begin position="291"/>
        <end position="313"/>
    </location>
</feature>
<dbReference type="InterPro" id="IPR006043">
    <property type="entry name" value="NCS2"/>
</dbReference>
<name>A0A941CZ51_9CAUL</name>
<feature type="transmembrane region" description="Helical" evidence="9">
    <location>
        <begin position="173"/>
        <end position="190"/>
    </location>
</feature>
<feature type="transmembrane region" description="Helical" evidence="9">
    <location>
        <begin position="133"/>
        <end position="153"/>
    </location>
</feature>
<evidence type="ECO:0000256" key="2">
    <source>
        <dbReference type="ARBA" id="ARBA00005697"/>
    </source>
</evidence>
<evidence type="ECO:0000256" key="4">
    <source>
        <dbReference type="ARBA" id="ARBA00022475"/>
    </source>
</evidence>
<evidence type="ECO:0000256" key="9">
    <source>
        <dbReference type="SAM" id="Phobius"/>
    </source>
</evidence>
<feature type="transmembrane region" description="Helical" evidence="9">
    <location>
        <begin position="47"/>
        <end position="69"/>
    </location>
</feature>
<comment type="subcellular location">
    <subcellularLocation>
        <location evidence="1 8">Cell membrane</location>
        <topology evidence="1 8">Multi-pass membrane protein</topology>
    </subcellularLocation>
</comment>
<sequence>MTRLDRFFQLTARGTSVRTEVLAGVTTFLTMAYIVVVNPSILGQAGMPVAAVAAATCLAAGVGCILMGLAANYPIALAPGMGLNAYFAFTVVQTMGIPWQTALGLVFLSGCLFLILTVAGVRQLIVTAIPRALFSAIAAGIGLFIAFIGLKGAGIVTANPGTTVGLGDLHNPTALLALLGLAIIGVLEVLKVRGGILIGILLTSAVGWLLHLVHWTPAPYSVAEMTATAFQLDIPAALGIGGKGFGLALLEILFVFLFVDLFDNVGTLVAVTKKAGLVAADGSIPRLNRILFADATATVVGSLAGTSTVVSYIESASGVSAGGRTGLTAIVTGLLFLATLLVAPWAQVIPAAATAPALILVGAMMMAPLSEIAWDDPVIAIPAFLTLITIPLTFSIANGLAFGVVAYAVLKLAARRFETADWLLFALAALFVARFIYMATA</sequence>
<dbReference type="InterPro" id="IPR045018">
    <property type="entry name" value="Azg-like"/>
</dbReference>
<evidence type="ECO:0000256" key="7">
    <source>
        <dbReference type="ARBA" id="ARBA00023136"/>
    </source>
</evidence>
<dbReference type="PANTHER" id="PTHR43337:SF1">
    <property type="entry name" value="XANTHINE_URACIL PERMEASE C887.17-RELATED"/>
    <property type="match status" value="1"/>
</dbReference>
<evidence type="ECO:0000256" key="8">
    <source>
        <dbReference type="PIRNR" id="PIRNR005353"/>
    </source>
</evidence>